<dbReference type="InterPro" id="IPR013424">
    <property type="entry name" value="Ice-binding_C"/>
</dbReference>
<name>Q2YAJ0_NITMU</name>
<dbReference type="STRING" id="323848.Nmul_A0928"/>
<dbReference type="KEGG" id="nmu:Nmul_A0928"/>
<sequence length="184" mass="19422">MIFVKLLRQLIAAGILVFAIQNAGAAALTVTYTMFDLTDSTPGTDRWQVTYHVTGSLTAFEGFNVLFAPTDFVGLAAESVPSGWFAYTIGPDLIFAADGIFSASTDGTGALPADFIVSFDWTGSGTPGSQSYEIFDDSFNVVAISATMPAAIDPGNPLPEPGSLFLIGAGLAAFVMGRRKYQKR</sequence>
<proteinExistence type="predicted"/>
<evidence type="ECO:0000259" key="3">
    <source>
        <dbReference type="Pfam" id="PF07589"/>
    </source>
</evidence>
<dbReference type="Pfam" id="PF07589">
    <property type="entry name" value="PEP-CTERM"/>
    <property type="match status" value="1"/>
</dbReference>
<keyword evidence="1" id="KW-0812">Transmembrane</keyword>
<feature type="domain" description="Ice-binding protein C-terminal" evidence="3">
    <location>
        <begin position="159"/>
        <end position="180"/>
    </location>
</feature>
<feature type="transmembrane region" description="Helical" evidence="1">
    <location>
        <begin position="161"/>
        <end position="177"/>
    </location>
</feature>
<evidence type="ECO:0000256" key="2">
    <source>
        <dbReference type="SAM" id="SignalP"/>
    </source>
</evidence>
<gene>
    <name evidence="4" type="ordered locus">Nmul_A0928</name>
</gene>
<reference evidence="5" key="1">
    <citation type="submission" date="2005-08" db="EMBL/GenBank/DDBJ databases">
        <title>Complete sequence of chromosome 1 of Nitrosospira multiformis ATCC 25196.</title>
        <authorList>
            <person name="Copeland A."/>
            <person name="Lucas S."/>
            <person name="Lapidus A."/>
            <person name="Barry K."/>
            <person name="Detter J.C."/>
            <person name="Glavina T."/>
            <person name="Hammon N."/>
            <person name="Israni S."/>
            <person name="Pitluck S."/>
            <person name="Chain P."/>
            <person name="Malfatti S."/>
            <person name="Shin M."/>
            <person name="Vergez L."/>
            <person name="Schmutz J."/>
            <person name="Larimer F."/>
            <person name="Land M."/>
            <person name="Hauser L."/>
            <person name="Kyrpides N."/>
            <person name="Lykidis A."/>
            <person name="Richardson P."/>
        </authorList>
    </citation>
    <scope>NUCLEOTIDE SEQUENCE [LARGE SCALE GENOMIC DNA]</scope>
    <source>
        <strain evidence="5">ATCC 25196 / NCIMB 11849 / C 71</strain>
    </source>
</reference>
<dbReference type="EMBL" id="CP000103">
    <property type="protein sequence ID" value="ABB74231.1"/>
    <property type="molecule type" value="Genomic_DNA"/>
</dbReference>
<dbReference type="AlphaFoldDB" id="Q2YAJ0"/>
<feature type="chain" id="PRO_5004218801" description="Ice-binding protein C-terminal domain-containing protein" evidence="2">
    <location>
        <begin position="26"/>
        <end position="184"/>
    </location>
</feature>
<evidence type="ECO:0000313" key="4">
    <source>
        <dbReference type="EMBL" id="ABB74231.1"/>
    </source>
</evidence>
<dbReference type="HOGENOM" id="CLU_1466754_0_0_4"/>
<dbReference type="NCBIfam" id="TIGR02595">
    <property type="entry name" value="PEP_CTERM"/>
    <property type="match status" value="1"/>
</dbReference>
<protein>
    <recommendedName>
        <fullName evidence="3">Ice-binding protein C-terminal domain-containing protein</fullName>
    </recommendedName>
</protein>
<keyword evidence="5" id="KW-1185">Reference proteome</keyword>
<keyword evidence="1" id="KW-0472">Membrane</keyword>
<reference evidence="4 5" key="2">
    <citation type="journal article" date="2008" name="Appl. Environ. Microbiol.">
        <title>Complete genome sequence of Nitrosospira multiformis, an ammonia-oxidizing bacterium from the soil environment.</title>
        <authorList>
            <person name="Norton J.M."/>
            <person name="Klotz M.G."/>
            <person name="Stein L.Y."/>
            <person name="Arp D.J."/>
            <person name="Bottomley P.J."/>
            <person name="Chain P.S."/>
            <person name="Hauser L.J."/>
            <person name="Land M.L."/>
            <person name="Larimer F.W."/>
            <person name="Shin M.W."/>
            <person name="Starkenburg S.R."/>
        </authorList>
    </citation>
    <scope>NUCLEOTIDE SEQUENCE [LARGE SCALE GENOMIC DNA]</scope>
    <source>
        <strain evidence="5">ATCC 25196 / NCIMB 11849 / C 71</strain>
    </source>
</reference>
<dbReference type="Proteomes" id="UP000002718">
    <property type="component" value="Chromosome"/>
</dbReference>
<evidence type="ECO:0000256" key="1">
    <source>
        <dbReference type="SAM" id="Phobius"/>
    </source>
</evidence>
<keyword evidence="2" id="KW-0732">Signal</keyword>
<organism evidence="4 5">
    <name type="scientific">Nitrosospira multiformis (strain ATCC 25196 / NCIMB 11849 / C 71)</name>
    <dbReference type="NCBI Taxonomy" id="323848"/>
    <lineage>
        <taxon>Bacteria</taxon>
        <taxon>Pseudomonadati</taxon>
        <taxon>Pseudomonadota</taxon>
        <taxon>Betaproteobacteria</taxon>
        <taxon>Nitrosomonadales</taxon>
        <taxon>Nitrosomonadaceae</taxon>
        <taxon>Nitrosospira</taxon>
    </lineage>
</organism>
<evidence type="ECO:0000313" key="5">
    <source>
        <dbReference type="Proteomes" id="UP000002718"/>
    </source>
</evidence>
<accession>Q2YAJ0</accession>
<keyword evidence="1" id="KW-1133">Transmembrane helix</keyword>
<feature type="signal peptide" evidence="2">
    <location>
        <begin position="1"/>
        <end position="25"/>
    </location>
</feature>